<organism evidence="3 4">
    <name type="scientific">Geranomyces variabilis</name>
    <dbReference type="NCBI Taxonomy" id="109894"/>
    <lineage>
        <taxon>Eukaryota</taxon>
        <taxon>Fungi</taxon>
        <taxon>Fungi incertae sedis</taxon>
        <taxon>Chytridiomycota</taxon>
        <taxon>Chytridiomycota incertae sedis</taxon>
        <taxon>Chytridiomycetes</taxon>
        <taxon>Spizellomycetales</taxon>
        <taxon>Powellomycetaceae</taxon>
        <taxon>Geranomyces</taxon>
    </lineage>
</organism>
<reference evidence="3" key="1">
    <citation type="submission" date="2020-05" db="EMBL/GenBank/DDBJ databases">
        <title>Phylogenomic resolution of chytrid fungi.</title>
        <authorList>
            <person name="Stajich J.E."/>
            <person name="Amses K."/>
            <person name="Simmons R."/>
            <person name="Seto K."/>
            <person name="Myers J."/>
            <person name="Bonds A."/>
            <person name="Quandt C.A."/>
            <person name="Barry K."/>
            <person name="Liu P."/>
            <person name="Grigoriev I."/>
            <person name="Longcore J.E."/>
            <person name="James T.Y."/>
        </authorList>
    </citation>
    <scope>NUCLEOTIDE SEQUENCE</scope>
    <source>
        <strain evidence="3">JEL0379</strain>
    </source>
</reference>
<keyword evidence="4" id="KW-1185">Reference proteome</keyword>
<gene>
    <name evidence="3" type="ORF">HDU87_006422</name>
</gene>
<dbReference type="AlphaFoldDB" id="A0AAD5TG41"/>
<dbReference type="EMBL" id="JADGJQ010000055">
    <property type="protein sequence ID" value="KAJ3175187.1"/>
    <property type="molecule type" value="Genomic_DNA"/>
</dbReference>
<dbReference type="Proteomes" id="UP001212152">
    <property type="component" value="Unassembled WGS sequence"/>
</dbReference>
<comment type="caution">
    <text evidence="3">The sequence shown here is derived from an EMBL/GenBank/DDBJ whole genome shotgun (WGS) entry which is preliminary data.</text>
</comment>
<name>A0AAD5TG41_9FUNG</name>
<feature type="compositionally biased region" description="Polar residues" evidence="1">
    <location>
        <begin position="245"/>
        <end position="258"/>
    </location>
</feature>
<feature type="transmembrane region" description="Helical" evidence="2">
    <location>
        <begin position="117"/>
        <end position="136"/>
    </location>
</feature>
<feature type="compositionally biased region" description="Basic and acidic residues" evidence="1">
    <location>
        <begin position="325"/>
        <end position="337"/>
    </location>
</feature>
<sequence length="365" mass="40493">MDDNTELWANPDWCDWRTRIRGCSYSDVWVTYYVVHTFWAYIAGALGLLVCYRKVYQKVWKHHLSLFELVDGGIRPRAAETFVIGATIHLFLRAIYTTVILAGGFGSQAANESFHELPWHILYSSACLLSVGVIYATPRHRLASNKMRAVRLPSYTVLNIILFGFCLVPMISLQILAALAGHARDNNEADKARNYNAGHYGLWSFYCWTLGGVTLYFGITLIKLLRASASPQSSGNNVAAEAPKNGSNATNISQNGGESTAAADTNGRAGFRRAVMTLIVTIGCTFIMDLHKSAKEQQTRFRSNRGGLNSDPSAASSRSLGQPQEQREKWGDIEADRQPPLYPPQYPSQYPRESAARAGSRGDMR</sequence>
<evidence type="ECO:0000313" key="3">
    <source>
        <dbReference type="EMBL" id="KAJ3175187.1"/>
    </source>
</evidence>
<feature type="region of interest" description="Disordered" evidence="1">
    <location>
        <begin position="231"/>
        <end position="264"/>
    </location>
</feature>
<feature type="region of interest" description="Disordered" evidence="1">
    <location>
        <begin position="297"/>
        <end position="365"/>
    </location>
</feature>
<keyword evidence="2" id="KW-0472">Membrane</keyword>
<proteinExistence type="predicted"/>
<feature type="compositionally biased region" description="Polar residues" evidence="1">
    <location>
        <begin position="306"/>
        <end position="324"/>
    </location>
</feature>
<evidence type="ECO:0000256" key="2">
    <source>
        <dbReference type="SAM" id="Phobius"/>
    </source>
</evidence>
<feature type="transmembrane region" description="Helical" evidence="2">
    <location>
        <begin position="30"/>
        <end position="52"/>
    </location>
</feature>
<keyword evidence="2" id="KW-0812">Transmembrane</keyword>
<feature type="transmembrane region" description="Helical" evidence="2">
    <location>
        <begin position="82"/>
        <end position="105"/>
    </location>
</feature>
<evidence type="ECO:0000313" key="4">
    <source>
        <dbReference type="Proteomes" id="UP001212152"/>
    </source>
</evidence>
<keyword evidence="2" id="KW-1133">Transmembrane helix</keyword>
<feature type="transmembrane region" description="Helical" evidence="2">
    <location>
        <begin position="157"/>
        <end position="180"/>
    </location>
</feature>
<evidence type="ECO:0000256" key="1">
    <source>
        <dbReference type="SAM" id="MobiDB-lite"/>
    </source>
</evidence>
<feature type="transmembrane region" description="Helical" evidence="2">
    <location>
        <begin position="200"/>
        <end position="222"/>
    </location>
</feature>
<accession>A0AAD5TG41</accession>
<protein>
    <submittedName>
        <fullName evidence="3">Uncharacterized protein</fullName>
    </submittedName>
</protein>
<dbReference type="SUPFAM" id="SSF81321">
    <property type="entry name" value="Family A G protein-coupled receptor-like"/>
    <property type="match status" value="1"/>
</dbReference>